<evidence type="ECO:0000313" key="1">
    <source>
        <dbReference type="EMBL" id="KAJ7388016.1"/>
    </source>
</evidence>
<proteinExistence type="predicted"/>
<dbReference type="AlphaFoldDB" id="A0A9X0D680"/>
<reference evidence="1" key="1">
    <citation type="submission" date="2023-01" db="EMBL/GenBank/DDBJ databases">
        <title>Genome assembly of the deep-sea coral Lophelia pertusa.</title>
        <authorList>
            <person name="Herrera S."/>
            <person name="Cordes E."/>
        </authorList>
    </citation>
    <scope>NUCLEOTIDE SEQUENCE</scope>
    <source>
        <strain evidence="1">USNM1676648</strain>
        <tissue evidence="1">Polyp</tissue>
    </source>
</reference>
<dbReference type="Proteomes" id="UP001163046">
    <property type="component" value="Unassembled WGS sequence"/>
</dbReference>
<accession>A0A9X0D680</accession>
<gene>
    <name evidence="1" type="ORF">OS493_040369</name>
</gene>
<protein>
    <submittedName>
        <fullName evidence="1">Uncharacterized protein</fullName>
    </submittedName>
</protein>
<evidence type="ECO:0000313" key="2">
    <source>
        <dbReference type="Proteomes" id="UP001163046"/>
    </source>
</evidence>
<keyword evidence="2" id="KW-1185">Reference proteome</keyword>
<feature type="non-terminal residue" evidence="1">
    <location>
        <position position="1"/>
    </location>
</feature>
<organism evidence="1 2">
    <name type="scientific">Desmophyllum pertusum</name>
    <dbReference type="NCBI Taxonomy" id="174260"/>
    <lineage>
        <taxon>Eukaryota</taxon>
        <taxon>Metazoa</taxon>
        <taxon>Cnidaria</taxon>
        <taxon>Anthozoa</taxon>
        <taxon>Hexacorallia</taxon>
        <taxon>Scleractinia</taxon>
        <taxon>Caryophylliina</taxon>
        <taxon>Caryophylliidae</taxon>
        <taxon>Desmophyllum</taxon>
    </lineage>
</organism>
<dbReference type="EMBL" id="MU825749">
    <property type="protein sequence ID" value="KAJ7388016.1"/>
    <property type="molecule type" value="Genomic_DNA"/>
</dbReference>
<name>A0A9X0D680_9CNID</name>
<sequence>RQCGMKCRFRNAKWKRELMSETQIEVGSMEGVVTEVLVSQSEDENGNGIDTENEVDTMQRKQCNRINGCANVR</sequence>
<comment type="caution">
    <text evidence="1">The sequence shown here is derived from an EMBL/GenBank/DDBJ whole genome shotgun (WGS) entry which is preliminary data.</text>
</comment>